<proteinExistence type="predicted"/>
<reference evidence="2" key="1">
    <citation type="journal article" date="2023" name="Science">
        <title>Genome structures resolve the early diversification of teleost fishes.</title>
        <authorList>
            <person name="Parey E."/>
            <person name="Louis A."/>
            <person name="Montfort J."/>
            <person name="Bouchez O."/>
            <person name="Roques C."/>
            <person name="Iampietro C."/>
            <person name="Lluch J."/>
            <person name="Castinel A."/>
            <person name="Donnadieu C."/>
            <person name="Desvignes T."/>
            <person name="Floi Bucao C."/>
            <person name="Jouanno E."/>
            <person name="Wen M."/>
            <person name="Mejri S."/>
            <person name="Dirks R."/>
            <person name="Jansen H."/>
            <person name="Henkel C."/>
            <person name="Chen W.J."/>
            <person name="Zahm M."/>
            <person name="Cabau C."/>
            <person name="Klopp C."/>
            <person name="Thompson A.W."/>
            <person name="Robinson-Rechavi M."/>
            <person name="Braasch I."/>
            <person name="Lecointre G."/>
            <person name="Bobe J."/>
            <person name="Postlethwait J.H."/>
            <person name="Berthelot C."/>
            <person name="Roest Crollius H."/>
            <person name="Guiguen Y."/>
        </authorList>
    </citation>
    <scope>NUCLEOTIDE SEQUENCE</scope>
    <source>
        <strain evidence="2">NC1722</strain>
    </source>
</reference>
<feature type="compositionally biased region" description="Basic and acidic residues" evidence="1">
    <location>
        <begin position="105"/>
        <end position="116"/>
    </location>
</feature>
<organism evidence="2 3">
    <name type="scientific">Aldrovandia affinis</name>
    <dbReference type="NCBI Taxonomy" id="143900"/>
    <lineage>
        <taxon>Eukaryota</taxon>
        <taxon>Metazoa</taxon>
        <taxon>Chordata</taxon>
        <taxon>Craniata</taxon>
        <taxon>Vertebrata</taxon>
        <taxon>Euteleostomi</taxon>
        <taxon>Actinopterygii</taxon>
        <taxon>Neopterygii</taxon>
        <taxon>Teleostei</taxon>
        <taxon>Notacanthiformes</taxon>
        <taxon>Halosauridae</taxon>
        <taxon>Aldrovandia</taxon>
    </lineage>
</organism>
<name>A0AAD7T3W6_9TELE</name>
<gene>
    <name evidence="2" type="ORF">AAFF_G00105680</name>
</gene>
<evidence type="ECO:0000256" key="1">
    <source>
        <dbReference type="SAM" id="MobiDB-lite"/>
    </source>
</evidence>
<dbReference type="EMBL" id="JAINUG010000017">
    <property type="protein sequence ID" value="KAJ8412986.1"/>
    <property type="molecule type" value="Genomic_DNA"/>
</dbReference>
<feature type="region of interest" description="Disordered" evidence="1">
    <location>
        <begin position="92"/>
        <end position="116"/>
    </location>
</feature>
<dbReference type="Proteomes" id="UP001221898">
    <property type="component" value="Unassembled WGS sequence"/>
</dbReference>
<dbReference type="AlphaFoldDB" id="A0AAD7T3W6"/>
<evidence type="ECO:0000313" key="3">
    <source>
        <dbReference type="Proteomes" id="UP001221898"/>
    </source>
</evidence>
<comment type="caution">
    <text evidence="2">The sequence shown here is derived from an EMBL/GenBank/DDBJ whole genome shotgun (WGS) entry which is preliminary data.</text>
</comment>
<sequence>MYLPRTAEDGGAAVLICARIGIRCDAQCHSSGCWCCGHAVLGVPALAPACSSLVPAPRCKRALQEAAASLYGSSPGACLILRVRHAHLSVLESTTPRDTGGSTTERLHRHDRLVSH</sequence>
<feature type="compositionally biased region" description="Polar residues" evidence="1">
    <location>
        <begin position="92"/>
        <end position="104"/>
    </location>
</feature>
<evidence type="ECO:0000313" key="2">
    <source>
        <dbReference type="EMBL" id="KAJ8412986.1"/>
    </source>
</evidence>
<accession>A0AAD7T3W6</accession>
<protein>
    <submittedName>
        <fullName evidence="2">Uncharacterized protein</fullName>
    </submittedName>
</protein>
<keyword evidence="3" id="KW-1185">Reference proteome</keyword>